<dbReference type="Pfam" id="PF04568">
    <property type="entry name" value="IATP"/>
    <property type="match status" value="1"/>
</dbReference>
<evidence type="ECO:0000256" key="4">
    <source>
        <dbReference type="RuleBase" id="RU368087"/>
    </source>
</evidence>
<evidence type="ECO:0000313" key="6">
    <source>
        <dbReference type="EMBL" id="KSA02969.1"/>
    </source>
</evidence>
<keyword evidence="5" id="KW-0175">Coiled coil</keyword>
<comment type="similarity">
    <text evidence="2 4">Belongs to the ATPase inhibitor family.</text>
</comment>
<keyword evidence="3" id="KW-0496">Mitochondrion</keyword>
<dbReference type="GO" id="GO:0005739">
    <property type="term" value="C:mitochondrion"/>
    <property type="evidence" value="ECO:0007669"/>
    <property type="project" value="UniProtKB-SubCell"/>
</dbReference>
<comment type="function">
    <text evidence="4">Inhibits the enzyme activity of ATPase.</text>
</comment>
<evidence type="ECO:0000256" key="2">
    <source>
        <dbReference type="ARBA" id="ARBA00010901"/>
    </source>
</evidence>
<comment type="subcellular location">
    <subcellularLocation>
        <location evidence="1">Mitochondrion</location>
    </subcellularLocation>
</comment>
<dbReference type="SUPFAM" id="SSF64602">
    <property type="entry name" value="F1 ATPase inhibitor, IF1, C-terminal domain"/>
    <property type="match status" value="1"/>
</dbReference>
<evidence type="ECO:0000256" key="5">
    <source>
        <dbReference type="SAM" id="Coils"/>
    </source>
</evidence>
<dbReference type="Proteomes" id="UP000054251">
    <property type="component" value="Unassembled WGS sequence"/>
</dbReference>
<evidence type="ECO:0000313" key="7">
    <source>
        <dbReference type="Proteomes" id="UP000054251"/>
    </source>
</evidence>
<reference evidence="6 7" key="1">
    <citation type="submission" date="2015-11" db="EMBL/GenBank/DDBJ databases">
        <title>The genome of Debaryomyces fabryi.</title>
        <authorList>
            <person name="Tafer H."/>
            <person name="Lopandic K."/>
        </authorList>
    </citation>
    <scope>NUCLEOTIDE SEQUENCE [LARGE SCALE GENOMIC DNA]</scope>
    <source>
        <strain evidence="6 7">CBS 789</strain>
    </source>
</reference>
<feature type="coiled-coil region" evidence="5">
    <location>
        <begin position="50"/>
        <end position="81"/>
    </location>
</feature>
<dbReference type="RefSeq" id="XP_015469071.1">
    <property type="nucleotide sequence ID" value="XM_015610054.1"/>
</dbReference>
<dbReference type="GO" id="GO:0042030">
    <property type="term" value="F:ATPase inhibitor activity"/>
    <property type="evidence" value="ECO:0007669"/>
    <property type="project" value="InterPro"/>
</dbReference>
<accession>A0A0V1Q3C6</accession>
<proteinExistence type="inferred from homology"/>
<name>A0A0V1Q3C6_9ASCO</name>
<dbReference type="Gene3D" id="1.20.5.500">
    <property type="entry name" value="Single helix bin"/>
    <property type="match status" value="1"/>
</dbReference>
<evidence type="ECO:0000256" key="1">
    <source>
        <dbReference type="ARBA" id="ARBA00004173"/>
    </source>
</evidence>
<dbReference type="InterPro" id="IPR007648">
    <property type="entry name" value="ATPase_inhibitor_mt"/>
</dbReference>
<gene>
    <name evidence="6" type="ORF">AC631_01224</name>
</gene>
<protein>
    <recommendedName>
        <fullName evidence="4">ATPase inhibitor, mitochondrial</fullName>
    </recommendedName>
</protein>
<sequence length="83" mass="9555">MLSQLVAKRTLQSSVRQFSTARIALGNDTPNANNDAFSEREKAQENVYVKKHEAEQLKALREKLQQQKESINKLEDEINNIKK</sequence>
<dbReference type="EMBL" id="LMYN01000016">
    <property type="protein sequence ID" value="KSA02969.1"/>
    <property type="molecule type" value="Genomic_DNA"/>
</dbReference>
<comment type="caution">
    <text evidence="6">The sequence shown here is derived from an EMBL/GenBank/DDBJ whole genome shotgun (WGS) entry which is preliminary data.</text>
</comment>
<organism evidence="6 7">
    <name type="scientific">Debaryomyces fabryi</name>
    <dbReference type="NCBI Taxonomy" id="58627"/>
    <lineage>
        <taxon>Eukaryota</taxon>
        <taxon>Fungi</taxon>
        <taxon>Dikarya</taxon>
        <taxon>Ascomycota</taxon>
        <taxon>Saccharomycotina</taxon>
        <taxon>Pichiomycetes</taxon>
        <taxon>Debaryomycetaceae</taxon>
        <taxon>Debaryomyces</taxon>
    </lineage>
</organism>
<dbReference type="GeneID" id="26838233"/>
<dbReference type="OrthoDB" id="5532350at2759"/>
<dbReference type="AlphaFoldDB" id="A0A0V1Q3C6"/>
<keyword evidence="7" id="KW-1185">Reference proteome</keyword>
<evidence type="ECO:0000256" key="3">
    <source>
        <dbReference type="ARBA" id="ARBA00023128"/>
    </source>
</evidence>